<proteinExistence type="inferred from homology"/>
<protein>
    <recommendedName>
        <fullName evidence="2">non-specific serine/threonine protein kinase</fullName>
        <ecNumber evidence="2">2.7.11.1</ecNumber>
    </recommendedName>
</protein>
<evidence type="ECO:0000256" key="6">
    <source>
        <dbReference type="ARBA" id="ARBA00022777"/>
    </source>
</evidence>
<dbReference type="InterPro" id="IPR016024">
    <property type="entry name" value="ARM-type_fold"/>
</dbReference>
<evidence type="ECO:0000256" key="9">
    <source>
        <dbReference type="ARBA" id="ARBA00047899"/>
    </source>
</evidence>
<comment type="catalytic activity">
    <reaction evidence="10">
        <text>L-seryl-[protein] + ATP = O-phospho-L-seryl-[protein] + ADP + H(+)</text>
        <dbReference type="Rhea" id="RHEA:17989"/>
        <dbReference type="Rhea" id="RHEA-COMP:9863"/>
        <dbReference type="Rhea" id="RHEA-COMP:11604"/>
        <dbReference type="ChEBI" id="CHEBI:15378"/>
        <dbReference type="ChEBI" id="CHEBI:29999"/>
        <dbReference type="ChEBI" id="CHEBI:30616"/>
        <dbReference type="ChEBI" id="CHEBI:83421"/>
        <dbReference type="ChEBI" id="CHEBI:456216"/>
        <dbReference type="EC" id="2.7.11.1"/>
    </reaction>
</comment>
<feature type="region of interest" description="Disordered" evidence="12">
    <location>
        <begin position="571"/>
        <end position="590"/>
    </location>
</feature>
<dbReference type="Pfam" id="PF15785">
    <property type="entry name" value="SMG1"/>
    <property type="match status" value="1"/>
</dbReference>
<feature type="domain" description="FATC" evidence="14">
    <location>
        <begin position="3674"/>
        <end position="3706"/>
    </location>
</feature>
<keyword evidence="17" id="KW-1185">Reference proteome</keyword>
<reference evidence="15 17" key="1">
    <citation type="journal article" date="2008" name="Science">
        <title>The Physcomitrella genome reveals evolutionary insights into the conquest of land by plants.</title>
        <authorList>
            <person name="Rensing S."/>
            <person name="Lang D."/>
            <person name="Zimmer A."/>
            <person name="Terry A."/>
            <person name="Salamov A."/>
            <person name="Shapiro H."/>
            <person name="Nishiyama T."/>
            <person name="Perroud P.-F."/>
            <person name="Lindquist E."/>
            <person name="Kamisugi Y."/>
            <person name="Tanahashi T."/>
            <person name="Sakakibara K."/>
            <person name="Fujita T."/>
            <person name="Oishi K."/>
            <person name="Shin-I T."/>
            <person name="Kuroki Y."/>
            <person name="Toyoda A."/>
            <person name="Suzuki Y."/>
            <person name="Hashimoto A."/>
            <person name="Yamaguchi K."/>
            <person name="Sugano A."/>
            <person name="Kohara Y."/>
            <person name="Fujiyama A."/>
            <person name="Anterola A."/>
            <person name="Aoki S."/>
            <person name="Ashton N."/>
            <person name="Barbazuk W.B."/>
            <person name="Barker E."/>
            <person name="Bennetzen J."/>
            <person name="Bezanilla M."/>
            <person name="Blankenship R."/>
            <person name="Cho S.H."/>
            <person name="Dutcher S."/>
            <person name="Estelle M."/>
            <person name="Fawcett J.A."/>
            <person name="Gundlach H."/>
            <person name="Hanada K."/>
            <person name="Heyl A."/>
            <person name="Hicks K.A."/>
            <person name="Hugh J."/>
            <person name="Lohr M."/>
            <person name="Mayer K."/>
            <person name="Melkozernov A."/>
            <person name="Murata T."/>
            <person name="Nelson D."/>
            <person name="Pils B."/>
            <person name="Prigge M."/>
            <person name="Reiss B."/>
            <person name="Renner T."/>
            <person name="Rombauts S."/>
            <person name="Rushton P."/>
            <person name="Sanderfoot A."/>
            <person name="Schween G."/>
            <person name="Shiu S.-H."/>
            <person name="Stueber K."/>
            <person name="Theodoulou F.L."/>
            <person name="Tu H."/>
            <person name="Van de Peer Y."/>
            <person name="Verrier P.J."/>
            <person name="Waters E."/>
            <person name="Wood A."/>
            <person name="Yang L."/>
            <person name="Cove D."/>
            <person name="Cuming A."/>
            <person name="Hasebe M."/>
            <person name="Lucas S."/>
            <person name="Mishler D.B."/>
            <person name="Reski R."/>
            <person name="Grigoriev I."/>
            <person name="Quatrano R.S."/>
            <person name="Boore J.L."/>
        </authorList>
    </citation>
    <scope>NUCLEOTIDE SEQUENCE [LARGE SCALE GENOMIC DNA]</scope>
    <source>
        <strain evidence="16 17">cv. Gransden 2004</strain>
    </source>
</reference>
<dbReference type="FunFam" id="1.10.1070.11:FF:000023">
    <property type="entry name" value="serine/threonine-protein kinase SMG1 isoform X1"/>
    <property type="match status" value="1"/>
</dbReference>
<dbReference type="PANTHER" id="PTHR11139:SF71">
    <property type="entry name" value="SERINE_THREONINE-PROTEIN KINASE SMG1"/>
    <property type="match status" value="1"/>
</dbReference>
<comment type="catalytic activity">
    <reaction evidence="9">
        <text>L-threonyl-[protein] + ATP = O-phospho-L-threonyl-[protein] + ADP + H(+)</text>
        <dbReference type="Rhea" id="RHEA:46608"/>
        <dbReference type="Rhea" id="RHEA-COMP:11060"/>
        <dbReference type="Rhea" id="RHEA-COMP:11605"/>
        <dbReference type="ChEBI" id="CHEBI:15378"/>
        <dbReference type="ChEBI" id="CHEBI:30013"/>
        <dbReference type="ChEBI" id="CHEBI:30616"/>
        <dbReference type="ChEBI" id="CHEBI:61977"/>
        <dbReference type="ChEBI" id="CHEBI:456216"/>
        <dbReference type="EC" id="2.7.11.1"/>
    </reaction>
</comment>
<dbReference type="InterPro" id="IPR031559">
    <property type="entry name" value="SMG1"/>
</dbReference>
<dbReference type="Pfam" id="PF00454">
    <property type="entry name" value="PI3_PI4_kinase"/>
    <property type="match status" value="1"/>
</dbReference>
<dbReference type="FunFam" id="3.30.1010.10:FF:000029">
    <property type="entry name" value="Serine/threonine-protein kinase SMG1"/>
    <property type="match status" value="1"/>
</dbReference>
<dbReference type="EC" id="2.7.11.1" evidence="2"/>
<feature type="compositionally biased region" description="Basic and acidic residues" evidence="12">
    <location>
        <begin position="574"/>
        <end position="590"/>
    </location>
</feature>
<organism evidence="15">
    <name type="scientific">Physcomitrium patens</name>
    <name type="common">Spreading-leaved earth moss</name>
    <name type="synonym">Physcomitrella patens</name>
    <dbReference type="NCBI Taxonomy" id="3218"/>
    <lineage>
        <taxon>Eukaryota</taxon>
        <taxon>Viridiplantae</taxon>
        <taxon>Streptophyta</taxon>
        <taxon>Embryophyta</taxon>
        <taxon>Bryophyta</taxon>
        <taxon>Bryophytina</taxon>
        <taxon>Bryopsida</taxon>
        <taxon>Funariidae</taxon>
        <taxon>Funariales</taxon>
        <taxon>Funariaceae</taxon>
        <taxon>Physcomitrium</taxon>
    </lineage>
</organism>
<dbReference type="PANTHER" id="PTHR11139">
    <property type="entry name" value="ATAXIA TELANGIECTASIA MUTATED ATM -RELATED"/>
    <property type="match status" value="1"/>
</dbReference>
<dbReference type="RefSeq" id="XP_024386983.1">
    <property type="nucleotide sequence ID" value="XM_024531215.2"/>
</dbReference>
<dbReference type="Gramene" id="Pp3c10_4250V3.4">
    <property type="protein sequence ID" value="Pp3c10_4250V3.4"/>
    <property type="gene ID" value="Pp3c10_4250"/>
</dbReference>
<dbReference type="GO" id="GO:0005524">
    <property type="term" value="F:ATP binding"/>
    <property type="evidence" value="ECO:0007669"/>
    <property type="project" value="UniProtKB-KW"/>
</dbReference>
<dbReference type="Gramene" id="Pp3c10_4250V3.3">
    <property type="protein sequence ID" value="Pp3c10_4250V3.3"/>
    <property type="gene ID" value="Pp3c10_4250"/>
</dbReference>
<evidence type="ECO:0000313" key="17">
    <source>
        <dbReference type="Proteomes" id="UP000006727"/>
    </source>
</evidence>
<dbReference type="Gramene" id="Pp3c10_4250V3.2">
    <property type="protein sequence ID" value="Pp3c10_4250V3.2"/>
    <property type="gene ID" value="Pp3c10_4250"/>
</dbReference>
<dbReference type="EnsemblPlants" id="Pp3c10_4250V3.2">
    <property type="protein sequence ID" value="Pp3c10_4250V3.2"/>
    <property type="gene ID" value="Pp3c10_4250"/>
</dbReference>
<evidence type="ECO:0000256" key="5">
    <source>
        <dbReference type="ARBA" id="ARBA00022741"/>
    </source>
</evidence>
<keyword evidence="6" id="KW-0418">Kinase</keyword>
<dbReference type="SMART" id="SM00146">
    <property type="entry name" value="PI3Kc"/>
    <property type="match status" value="1"/>
</dbReference>
<dbReference type="InterPro" id="IPR036940">
    <property type="entry name" value="PI3/4_kinase_cat_sf"/>
</dbReference>
<dbReference type="EMBL" id="ABEU02000010">
    <property type="protein sequence ID" value="PNR46287.1"/>
    <property type="molecule type" value="Genomic_DNA"/>
</dbReference>
<dbReference type="InterPro" id="IPR011009">
    <property type="entry name" value="Kinase-like_dom_sf"/>
</dbReference>
<sequence>MLEAKAPLLLQQQQQQQYHQVANAASSFLDAANSTSSGDDAARAAAVASLHRLIRQPETALFLRRSALVLARRLEQLALDKAFIVRQAAAITYGVLGAMSAGLVLTDIENSGGPADPFIGWALPRLKDSAFGTEATGLALAGLREFLATGDVMATEKHVPPILKACEELLENQTPLLQLLLGVLTVCGVRFSQLLEPYFSDIVDLLLGLALDPEHLEVDRRLIVDNFLKFQLMWARRPEFPLGLLRTFLGDMEKLAHDHSTPTLQQLHRLLALASCFVAIMQATASGIGEADSNDFLMDASKEMLPRVIACFAILCDKFWQFRWLNEACRCLILFAEVLKESFAVFYPRALDILFSVSVSENKLRSRQQHASLGLTLSQAPRALSASQVQIILQVNMRLILCQGQQLSPQAVSKLLEWPSPLSCLRLHPSRIVRGKVAATYMLLLQHDSKEVAAEASTCLIRELEFLREWKLASVKSGTRSEEILKREGEVQDLSECQINTLFRFDLMLLPYKSVVKEATTFGVSQAEQAYDLMELILVKLNPFQDPLQWNPHVQLVLWQALHWPCTYSSSSEPRLHSEGNDRKDESFIKSKDDGDITEASYMWKDPSISALNGVAGFSLITELAMDSHASLLIKLEALNWFRLYAVSNSLNKSVSRNQQITNDGNEEHTLQFISRLPDMLLTMAFDKEPRVRAGVAVVLEVILQSNLVKPLHFQPVTLVALQQLKNSEISLHALYQRVLQAYAPAALWIHGWAIQLKSRQPFLLSIPHSGRLHMFNGKRTTSDLHLGQHLRSHQLSMILNYLSQRPQVLPVHWLQRMIYNFPCKIKPSAISIEGDELESPIEGEDGSGDSELLEKLTSNTLSALWWTVQEASRHCVTVRLRTHLGGPTQTFAALERMLLDVPHLCRIDFGRKETAMGGLASSITVQLLPLRLLLEFVETLKKDIYNSYEGSAVLPPPPTLSALFFRANRKVCEDWFARIREAFINASVVTQCHAGTIVHASLHLQDLRTLIPSSLRESRGQLLPENSHNMRGNIQGDLAKVIQHISLALCRSHEADALQGLKVWVKSAFAPVLVEDYLSVPKTNTSMGPFAWLDGLTYQAKGQYEKALAQYNHVIQLDDALAMMGADGIQFIIARTVESYVALADWESLDQWVQELQLLRANHAGKTYCGALTTSGNDMNAVYALARFDAGDTHGALGYLDLTPQSRSELTADPWQSLHRSQQMILQVMLQQSTKSDRVASEIALARAMVEDCSQVAMLDGLAQATPYLMQLECIRVYEAFRDKNLSEERLSELTSHFPPRVGWPLDHMHQDSQPWLNLLRVYREVCPRSLRTLQLQQQIVRLARKQSNLKLARRLLDEVLDLQVTSVNLGLNTSPNPPSLSGRWEYEDILLLHAEEKQDDALLRLWQFVEDKISSCLEYPIREERTESTNAKACLKLATWLRASSAQSNMLQVLASLGFNASDSEVDHSLFSNGKLKSVIQRIAGAAIKGATICLPKMAKAWFSYGYWCFTYAEGSHNPETLASKSSCSFLSLIDGETSENSNELTREEITNIFAIVSRVAAGPSGDNLNHFILEGGKDVDNCVQRIVTAFIAAGMSAGSEDIEGEPPSYLLSLQLQQLLQTNSSSWSVTPVIPELMRIWWAFRCRKVNLYSYSAKGFLQCLLLSNQKLSRGALPADVKPIREDCMLSASLYLLRIIVNYGVELEDFLQQQGLLSVPPSSWQAISAQILARLSSHPESRVRKQLKSLLMASANLSPWAIVYPLLVDMNGSDEGLSEELKDLRDGLIKLHPKLARDVKSMIAELGAITVFWDEQWLSTLQDLRTDVMRRITTLKHETARVAENATLSHNEKVRINATKYLAMMAPVIVALERRLASTSRPPDNPRQSWFQEQFGSSLKRAIEVFKAPPVGSASLSGVWRPFDMITAELVSHQKKSTILLSEVSPGLTSLQSSEAPMPGLGFHSSIVDRDSFTSPKEEGSLITNYHQPDIITVASFSSHVTVLSTKTKPKKLQIVGSDGNVYPYLLKGREDLRLDARIMQLLQAVNSMLLSRCETRRRVLVVRHYSVTPINGRAGLIQWIEDLTSMYSVYKAWQERSVAASGTNLNHGVSSVPRPSDLFYGKIIPALKEKGLRKVISRRDWPQDVKRNVLLELVKETPRQLLHNELWCASEGLSSFRAKLDRFSGSVAVISIVGYILGLGDRHLDNILVDFRSGDVVHIDYNVCFDKGLRLKIPEIVPFRLTHTIQAALGLTGVEGVFRKNCEAVLRVLQSNKDVLLMLLQVFIWDPLVEWMRGDGHDEAVIGGEERKGMELAVSLSLFASRLQEIRVPLQEHHDQLLSTLPAAAMALESLVRADDRLEQAVALYSQAEQKRRVALHAEGAAMSLFMEATSDHDKAQEVFTAQAQELDKTKALIIEEARKLILWVKQHASVLEALCLGSVPEFENVAQVVSSPETLSLKSAVLSVGAPLAIIPEATQVHCQEIDREVALLTAARQEALLIAVKSMKAYSLALQKLVPANYIASSHVHSWAEVLQVLSQDLSPDVLVVAKRRAGDLIAQCHGLQDESIQQKYNEVRSRYERLYRDLQKLRGDLDNHEAVANPETLRKSKDQFLSTALTQLQNLAIDYGNEAEENQSKLILLLYKTSSTRYNENWEALKKLQFHFRKQSGASDSPDEVQPDKWSLVELNTLIDKWMFLADIVVEVGKLGSSFFGGVKSGFRLRMNPLTSRTSQWGPRLSACVSVLGEFFQQMTVSVFPEILSAVISQDAGMMEAFTAFTHVRENVDRLIQQHMDSSANRPKNFESQNDAGAQGMDNYSWEDIDYSQADLPGRKDLSFEEIVQRYNMLMDLNTDSDLHIRRGKVLIAAFAQLFSRLESLDQGLTSLLREVTDEDHYNLMNEFDLETSEDTGNVWRVPHLSQEKAFFAWKVRVIEGLLDSCINAIQDPSEHVLQLEMRLKGRLLWFLGQYLVYRLMAVLLLCVKETHPLTANSGNNEILEDNWRLGEAAEQALRSLRDHCNAHDLVKAANAAAVTLRSQAEERLQALDKVHLEAAQLEWLNEMILSDSLLQNQPLGAPRSMRGDKQGVDVAWWDRKQIRKNLYAATATIRQATEGLQGREMAGSAAEEDLKRALVSAWTSASASFSSTGRRTGIPSEFYDHLHRRRQLLRSNHEQAVNILRISESILKFEASRDGFLSISPGDGLQSNKERGRMWQQTYFEVVTRLGSAYISFSRSKAEWQSALVHLESARADLSKVANELQAVSSEIESASGEVKVSIRNLQAWIKEAATRWSAVSNIIKSHTALTSDAGQMLDEILAITEGTEGAEDVHGLAQEGAAEHACLMTKLNEVNELILPLEPLLTSGALLASSLARLSSSGVSLTESMVDRSLGYGHNAAVQNHSSLKETSAVLSETISSLLSAVKNLHSCLSKLIRTASSDAGFLHKALAGVGGENQEDRSSQVVIVEPDTNEEFAQTDLVGKSTMESILATGDEMPVFQVSDDCWISPPDSGHSVTYADSLMTGSSPEIYRGSKALENGDSNAEVHHALLDIGHSKETSGDTSNLGVNSDVDGTSLDLSSLPASSTTSTPVRSQQIGLNSSSDKEPSVFAADIKLEHHVGADASSGDLHRLAHPREFKVPGTDTATRTQLFKGKNAYAISVLKRVQMKLEGQEADGSRKHGVAEQVDILLRQASGIDNLSNMYEGWTPWV</sequence>
<keyword evidence="3" id="KW-0723">Serine/threonine-protein kinase</keyword>
<dbReference type="GO" id="GO:0004674">
    <property type="term" value="F:protein serine/threonine kinase activity"/>
    <property type="evidence" value="ECO:0000318"/>
    <property type="project" value="GO_Central"/>
</dbReference>
<evidence type="ECO:0000256" key="4">
    <source>
        <dbReference type="ARBA" id="ARBA00022679"/>
    </source>
</evidence>
<evidence type="ECO:0000313" key="15">
    <source>
        <dbReference type="EMBL" id="PNR46287.1"/>
    </source>
</evidence>
<dbReference type="STRING" id="3218.A0A2K1JXM6"/>
<dbReference type="EnsemblPlants" id="Pp3c10_4250V3.4">
    <property type="protein sequence ID" value="Pp3c10_4250V3.4"/>
    <property type="gene ID" value="Pp3c10_4250"/>
</dbReference>
<feature type="coiled-coil region" evidence="11">
    <location>
        <begin position="2571"/>
        <end position="2598"/>
    </location>
</feature>
<dbReference type="PaxDb" id="3218-PP1S51_180V6.1"/>
<dbReference type="PROSITE" id="PS50290">
    <property type="entry name" value="PI3_4_KINASE_3"/>
    <property type="match status" value="1"/>
</dbReference>
<comment type="similarity">
    <text evidence="1">Belongs to the PI3/PI4-kinase family.</text>
</comment>
<dbReference type="Proteomes" id="UP000006727">
    <property type="component" value="Chromosome 10"/>
</dbReference>
<dbReference type="EnsemblPlants" id="Pp3c10_4250V3.1">
    <property type="protein sequence ID" value="Pp3c10_4250V3.1"/>
    <property type="gene ID" value="Pp3c10_4250"/>
</dbReference>
<reference evidence="16" key="3">
    <citation type="submission" date="2020-12" db="UniProtKB">
        <authorList>
            <consortium name="EnsemblPlants"/>
        </authorList>
    </citation>
    <scope>IDENTIFICATION</scope>
</reference>
<dbReference type="SMART" id="SM01343">
    <property type="entry name" value="FATC"/>
    <property type="match status" value="1"/>
</dbReference>
<gene>
    <name evidence="16" type="primary">LOC112287799</name>
    <name evidence="15" type="ORF">PHYPA_013406</name>
</gene>
<keyword evidence="8" id="KW-0866">Nonsense-mediated mRNA decay</keyword>
<feature type="compositionally biased region" description="Low complexity" evidence="12">
    <location>
        <begin position="3572"/>
        <end position="3585"/>
    </location>
</feature>
<dbReference type="InterPro" id="IPR003152">
    <property type="entry name" value="FATC_dom"/>
</dbReference>
<evidence type="ECO:0000256" key="10">
    <source>
        <dbReference type="ARBA" id="ARBA00048679"/>
    </source>
</evidence>
<keyword evidence="4" id="KW-0808">Transferase</keyword>
<reference evidence="15 17" key="2">
    <citation type="journal article" date="2018" name="Plant J.">
        <title>The Physcomitrella patens chromosome-scale assembly reveals moss genome structure and evolution.</title>
        <authorList>
            <person name="Lang D."/>
            <person name="Ullrich K.K."/>
            <person name="Murat F."/>
            <person name="Fuchs J."/>
            <person name="Jenkins J."/>
            <person name="Haas F.B."/>
            <person name="Piednoel M."/>
            <person name="Gundlach H."/>
            <person name="Van Bel M."/>
            <person name="Meyberg R."/>
            <person name="Vives C."/>
            <person name="Morata J."/>
            <person name="Symeonidi A."/>
            <person name="Hiss M."/>
            <person name="Muchero W."/>
            <person name="Kamisugi Y."/>
            <person name="Saleh O."/>
            <person name="Blanc G."/>
            <person name="Decker E.L."/>
            <person name="van Gessel N."/>
            <person name="Grimwood J."/>
            <person name="Hayes R.D."/>
            <person name="Graham S.W."/>
            <person name="Gunter L.E."/>
            <person name="McDaniel S.F."/>
            <person name="Hoernstein S.N.W."/>
            <person name="Larsson A."/>
            <person name="Li F.W."/>
            <person name="Perroud P.F."/>
            <person name="Phillips J."/>
            <person name="Ranjan P."/>
            <person name="Rokshar D.S."/>
            <person name="Rothfels C.J."/>
            <person name="Schneider L."/>
            <person name="Shu S."/>
            <person name="Stevenson D.W."/>
            <person name="Thummler F."/>
            <person name="Tillich M."/>
            <person name="Villarreal Aguilar J.C."/>
            <person name="Widiez T."/>
            <person name="Wong G.K."/>
            <person name="Wymore A."/>
            <person name="Zhang Y."/>
            <person name="Zimmer A.D."/>
            <person name="Quatrano R.S."/>
            <person name="Mayer K.F.X."/>
            <person name="Goodstein D."/>
            <person name="Casacuberta J.M."/>
            <person name="Vandepoele K."/>
            <person name="Reski R."/>
            <person name="Cuming A.C."/>
            <person name="Tuskan G.A."/>
            <person name="Maumus F."/>
            <person name="Salse J."/>
            <person name="Schmutz J."/>
            <person name="Rensing S.A."/>
        </authorList>
    </citation>
    <scope>NUCLEOTIDE SEQUENCE [LARGE SCALE GENOMIC DNA]</scope>
    <source>
        <strain evidence="16 17">cv. Gransden 2004</strain>
    </source>
</reference>
<dbReference type="GO" id="GO:0005634">
    <property type="term" value="C:nucleus"/>
    <property type="evidence" value="ECO:0000318"/>
    <property type="project" value="GO_Central"/>
</dbReference>
<dbReference type="InterPro" id="IPR050517">
    <property type="entry name" value="DDR_Repair_Kinase"/>
</dbReference>
<dbReference type="EnsemblPlants" id="Pp3c10_4250V3.3">
    <property type="protein sequence ID" value="Pp3c10_4250V3.3"/>
    <property type="gene ID" value="Pp3c10_4250"/>
</dbReference>
<dbReference type="InterPro" id="IPR000403">
    <property type="entry name" value="PI3/4_kinase_cat_dom"/>
</dbReference>
<dbReference type="SUPFAM" id="SSF56112">
    <property type="entry name" value="Protein kinase-like (PK-like)"/>
    <property type="match status" value="1"/>
</dbReference>
<feature type="domain" description="PI3K/PI4K catalytic" evidence="13">
    <location>
        <begin position="1996"/>
        <end position="2331"/>
    </location>
</feature>
<feature type="region of interest" description="Disordered" evidence="12">
    <location>
        <begin position="3572"/>
        <end position="3599"/>
    </location>
</feature>
<dbReference type="GeneID" id="112287799"/>
<accession>A0A2K1JXM6</accession>
<dbReference type="GO" id="GO:0000184">
    <property type="term" value="P:nuclear-transcribed mRNA catabolic process, nonsense-mediated decay"/>
    <property type="evidence" value="ECO:0000318"/>
    <property type="project" value="GO_Central"/>
</dbReference>
<dbReference type="KEGG" id="ppp:112287799"/>
<dbReference type="CDD" id="cd05170">
    <property type="entry name" value="PIKKc_SMG1"/>
    <property type="match status" value="1"/>
</dbReference>
<evidence type="ECO:0000259" key="13">
    <source>
        <dbReference type="PROSITE" id="PS50290"/>
    </source>
</evidence>
<evidence type="ECO:0000256" key="3">
    <source>
        <dbReference type="ARBA" id="ARBA00022527"/>
    </source>
</evidence>
<dbReference type="InterPro" id="IPR018936">
    <property type="entry name" value="PI3/4_kinase_CS"/>
</dbReference>
<evidence type="ECO:0000256" key="11">
    <source>
        <dbReference type="SAM" id="Coils"/>
    </source>
</evidence>
<evidence type="ECO:0000256" key="12">
    <source>
        <dbReference type="SAM" id="MobiDB-lite"/>
    </source>
</evidence>
<name>A0A2K1JXM6_PHYPA</name>
<feature type="coiled-coil region" evidence="11">
    <location>
        <begin position="3243"/>
        <end position="3270"/>
    </location>
</feature>
<evidence type="ECO:0000256" key="8">
    <source>
        <dbReference type="ARBA" id="ARBA00023161"/>
    </source>
</evidence>
<dbReference type="Gramene" id="Pp3c10_4250V3.7">
    <property type="protein sequence ID" value="Pp3c10_4250V3.7"/>
    <property type="gene ID" value="Pp3c10_4250"/>
</dbReference>
<dbReference type="SUPFAM" id="SSF48371">
    <property type="entry name" value="ARM repeat"/>
    <property type="match status" value="1"/>
</dbReference>
<evidence type="ECO:0000313" key="16">
    <source>
        <dbReference type="EnsemblPlants" id="Pp3c10_4250V3.1"/>
    </source>
</evidence>
<feature type="compositionally biased region" description="Polar residues" evidence="12">
    <location>
        <begin position="3586"/>
        <end position="3597"/>
    </location>
</feature>
<evidence type="ECO:0000259" key="14">
    <source>
        <dbReference type="PROSITE" id="PS51190"/>
    </source>
</evidence>
<evidence type="ECO:0000256" key="7">
    <source>
        <dbReference type="ARBA" id="ARBA00022840"/>
    </source>
</evidence>
<dbReference type="OrthoDB" id="10065496at2759"/>
<dbReference type="Pfam" id="PF02260">
    <property type="entry name" value="FATC"/>
    <property type="match status" value="1"/>
</dbReference>
<dbReference type="Gramene" id="Pp3c10_4250V3.1">
    <property type="protein sequence ID" value="Pp3c10_4250V3.1"/>
    <property type="gene ID" value="Pp3c10_4250"/>
</dbReference>
<dbReference type="PROSITE" id="PS00916">
    <property type="entry name" value="PI3_4_KINASE_2"/>
    <property type="match status" value="1"/>
</dbReference>
<dbReference type="InterPro" id="IPR039414">
    <property type="entry name" value="SMG1_PIKKc"/>
</dbReference>
<keyword evidence="5" id="KW-0547">Nucleotide-binding</keyword>
<keyword evidence="11" id="KW-0175">Coiled coil</keyword>
<keyword evidence="7" id="KW-0067">ATP-binding</keyword>
<evidence type="ECO:0000256" key="1">
    <source>
        <dbReference type="ARBA" id="ARBA00011031"/>
    </source>
</evidence>
<evidence type="ECO:0000256" key="2">
    <source>
        <dbReference type="ARBA" id="ARBA00012513"/>
    </source>
</evidence>
<dbReference type="Gene3D" id="3.30.1010.10">
    <property type="entry name" value="Phosphatidylinositol 3-kinase Catalytic Subunit, Chain A, domain 4"/>
    <property type="match status" value="1"/>
</dbReference>
<dbReference type="PROSITE" id="PS51190">
    <property type="entry name" value="FATC"/>
    <property type="match status" value="1"/>
</dbReference>
<dbReference type="Gene3D" id="1.10.1070.11">
    <property type="entry name" value="Phosphatidylinositol 3-/4-kinase, catalytic domain"/>
    <property type="match status" value="1"/>
</dbReference>
<dbReference type="EnsemblPlants" id="Pp3c10_4250V3.7">
    <property type="protein sequence ID" value="Pp3c10_4250V3.7"/>
    <property type="gene ID" value="Pp3c10_4250"/>
</dbReference>